<evidence type="ECO:0000313" key="4">
    <source>
        <dbReference type="Proteomes" id="UP000749471"/>
    </source>
</evidence>
<feature type="transmembrane region" description="Helical" evidence="1">
    <location>
        <begin position="176"/>
        <end position="198"/>
    </location>
</feature>
<reference evidence="3 4" key="1">
    <citation type="submission" date="2021-06" db="EMBL/GenBank/DDBJ databases">
        <authorList>
            <person name="Sun Q."/>
            <person name="Li D."/>
        </authorList>
    </citation>
    <scope>NUCLEOTIDE SEQUENCE [LARGE SCALE GENOMIC DNA]</scope>
    <source>
        <strain evidence="3 4">MSJ-40</strain>
    </source>
</reference>
<evidence type="ECO:0000313" key="3">
    <source>
        <dbReference type="EMBL" id="MBU5438868.1"/>
    </source>
</evidence>
<organism evidence="3 4">
    <name type="scientific">Tissierella simiarum</name>
    <dbReference type="NCBI Taxonomy" id="2841534"/>
    <lineage>
        <taxon>Bacteria</taxon>
        <taxon>Bacillati</taxon>
        <taxon>Bacillota</taxon>
        <taxon>Tissierellia</taxon>
        <taxon>Tissierellales</taxon>
        <taxon>Tissierellaceae</taxon>
        <taxon>Tissierella</taxon>
    </lineage>
</organism>
<feature type="transmembrane region" description="Helical" evidence="1">
    <location>
        <begin position="81"/>
        <end position="107"/>
    </location>
</feature>
<name>A0ABS6E7I2_9FIRM</name>
<dbReference type="InterPro" id="IPR003594">
    <property type="entry name" value="HATPase_dom"/>
</dbReference>
<sequence>MRLIELIIMAMFDVVGYIIISKRLINHNKLNKLLCGICILVFSIIIGINGGYISAWRNFFIGGILICCINYLLYKIEIIEIIYVYILSTIIVISTQLLSIVLLEFLIGKVEYTFTYGMVSQIISLIIITFISEYIPIHLMFRFISKNNKVFKLLILNLLVLLVSILSYWYMDIDGILENIISMAVLSIGVILVNFVLLKNGLRNEFEEQQLQIYEKYLPVIDELINELRTRQHEFDNHIQALKMLTITSTDYESIISSMKSYINDLEISNDLRDLVKLDNKILAGFLYSKISNAKKLGIKFRIIIEDYQFKLDLMDYELIEIMGNLINNAFETKVEDNSVILILSKEKDMNVIELRNKHPYLKRESIDNIFSMGFSTKSHAGRGYGLYNIKEIVKKYNGKIEILNELYYGENHIVFRILFAIN</sequence>
<dbReference type="Proteomes" id="UP000749471">
    <property type="component" value="Unassembled WGS sequence"/>
</dbReference>
<feature type="transmembrane region" description="Helical" evidence="1">
    <location>
        <begin position="6"/>
        <end position="25"/>
    </location>
</feature>
<evidence type="ECO:0000259" key="2">
    <source>
        <dbReference type="PROSITE" id="PS50109"/>
    </source>
</evidence>
<dbReference type="PANTHER" id="PTHR40448:SF1">
    <property type="entry name" value="TWO-COMPONENT SENSOR HISTIDINE KINASE"/>
    <property type="match status" value="1"/>
</dbReference>
<feature type="transmembrane region" description="Helical" evidence="1">
    <location>
        <begin position="119"/>
        <end position="141"/>
    </location>
</feature>
<feature type="domain" description="Histidine kinase" evidence="2">
    <location>
        <begin position="230"/>
        <end position="423"/>
    </location>
</feature>
<keyword evidence="1" id="KW-0472">Membrane</keyword>
<feature type="transmembrane region" description="Helical" evidence="1">
    <location>
        <begin position="55"/>
        <end position="74"/>
    </location>
</feature>
<dbReference type="PANTHER" id="PTHR40448">
    <property type="entry name" value="TWO-COMPONENT SENSOR HISTIDINE KINASE"/>
    <property type="match status" value="1"/>
</dbReference>
<dbReference type="EMBL" id="JAHLPM010000010">
    <property type="protein sequence ID" value="MBU5438868.1"/>
    <property type="molecule type" value="Genomic_DNA"/>
</dbReference>
<keyword evidence="1" id="KW-0812">Transmembrane</keyword>
<feature type="transmembrane region" description="Helical" evidence="1">
    <location>
        <begin position="32"/>
        <end position="49"/>
    </location>
</feature>
<dbReference type="InterPro" id="IPR005467">
    <property type="entry name" value="His_kinase_dom"/>
</dbReference>
<protein>
    <submittedName>
        <fullName evidence="3">GHKL domain-containing protein</fullName>
    </submittedName>
</protein>
<dbReference type="RefSeq" id="WP_216520305.1">
    <property type="nucleotide sequence ID" value="NZ_JAHLPM010000010.1"/>
</dbReference>
<feature type="transmembrane region" description="Helical" evidence="1">
    <location>
        <begin position="153"/>
        <end position="170"/>
    </location>
</feature>
<accession>A0ABS6E7I2</accession>
<proteinExistence type="predicted"/>
<dbReference type="PROSITE" id="PS50109">
    <property type="entry name" value="HIS_KIN"/>
    <property type="match status" value="1"/>
</dbReference>
<keyword evidence="4" id="KW-1185">Reference proteome</keyword>
<dbReference type="Pfam" id="PF02518">
    <property type="entry name" value="HATPase_c"/>
    <property type="match status" value="1"/>
</dbReference>
<keyword evidence="1" id="KW-1133">Transmembrane helix</keyword>
<gene>
    <name evidence="3" type="ORF">KQI42_12645</name>
</gene>
<dbReference type="SMART" id="SM00387">
    <property type="entry name" value="HATPase_c"/>
    <property type="match status" value="1"/>
</dbReference>
<comment type="caution">
    <text evidence="3">The sequence shown here is derived from an EMBL/GenBank/DDBJ whole genome shotgun (WGS) entry which is preliminary data.</text>
</comment>
<evidence type="ECO:0000256" key="1">
    <source>
        <dbReference type="SAM" id="Phobius"/>
    </source>
</evidence>